<organism evidence="1 2">
    <name type="scientific">Paenibacillus radicis</name>
    <name type="common">ex Gao et al. 2016</name>
    <dbReference type="NCBI Taxonomy" id="1737354"/>
    <lineage>
        <taxon>Bacteria</taxon>
        <taxon>Bacillati</taxon>
        <taxon>Bacillota</taxon>
        <taxon>Bacilli</taxon>
        <taxon>Bacillales</taxon>
        <taxon>Paenibacillaceae</taxon>
        <taxon>Paenibacillus</taxon>
    </lineage>
</organism>
<gene>
    <name evidence="1" type="ORF">GCM10010918_33340</name>
</gene>
<dbReference type="EMBL" id="BMHY01000006">
    <property type="protein sequence ID" value="GGG74529.1"/>
    <property type="molecule type" value="Genomic_DNA"/>
</dbReference>
<name>A0A917HCT2_9BACL</name>
<proteinExistence type="predicted"/>
<keyword evidence="2" id="KW-1185">Reference proteome</keyword>
<sequence length="296" mass="34264">MLDHYQIQLTRMLESEQYGEAKRLLRFLLQCKGEDARHYEEWGSLLTWLEMAFPEDGDGGDPAETANSDEAEEERVLREQMLNPPGQDEAYIKQVLYIMEHHPMLDQQVLALERAAYIKDPEVDTAIVHWLTTTTDLHPILQFKALQCLRKREATGMLLLNRMGELVEMDIESTPLSIDDFPQPIGRILERVEQVTESEDPTLPHFARELWKESLQFLYGTSAYTWMLREEDDTVDCCAAALHLTLLLTVYGTANDDDIREVYGITESLRFRYEQACRALRQVAVLQRSDEDNPQP</sequence>
<evidence type="ECO:0000313" key="2">
    <source>
        <dbReference type="Proteomes" id="UP000600247"/>
    </source>
</evidence>
<dbReference type="AlphaFoldDB" id="A0A917HCT2"/>
<reference evidence="1 2" key="1">
    <citation type="journal article" date="2014" name="Int. J. Syst. Evol. Microbiol.">
        <title>Complete genome sequence of Corynebacterium casei LMG S-19264T (=DSM 44701T), isolated from a smear-ripened cheese.</title>
        <authorList>
            <consortium name="US DOE Joint Genome Institute (JGI-PGF)"/>
            <person name="Walter F."/>
            <person name="Albersmeier A."/>
            <person name="Kalinowski J."/>
            <person name="Ruckert C."/>
        </authorList>
    </citation>
    <scope>NUCLEOTIDE SEQUENCE [LARGE SCALE GENOMIC DNA]</scope>
    <source>
        <strain evidence="1 2">CGMCC 1.15286</strain>
    </source>
</reference>
<protein>
    <submittedName>
        <fullName evidence="1">Uncharacterized protein</fullName>
    </submittedName>
</protein>
<accession>A0A917HCT2</accession>
<evidence type="ECO:0000313" key="1">
    <source>
        <dbReference type="EMBL" id="GGG74529.1"/>
    </source>
</evidence>
<comment type="caution">
    <text evidence="1">The sequence shown here is derived from an EMBL/GenBank/DDBJ whole genome shotgun (WGS) entry which is preliminary data.</text>
</comment>
<dbReference type="Proteomes" id="UP000600247">
    <property type="component" value="Unassembled WGS sequence"/>
</dbReference>